<feature type="transmembrane region" description="Helical" evidence="2">
    <location>
        <begin position="180"/>
        <end position="202"/>
    </location>
</feature>
<dbReference type="STRING" id="7719.ENSCINP00000034470"/>
<keyword evidence="4" id="KW-1185">Reference proteome</keyword>
<feature type="transmembrane region" description="Helical" evidence="2">
    <location>
        <begin position="50"/>
        <end position="78"/>
    </location>
</feature>
<feature type="transmembrane region" description="Helical" evidence="2">
    <location>
        <begin position="153"/>
        <end position="174"/>
    </location>
</feature>
<dbReference type="InterPro" id="IPR051951">
    <property type="entry name" value="UNC-93_regulatory"/>
</dbReference>
<dbReference type="Pfam" id="PF07690">
    <property type="entry name" value="MFS_1"/>
    <property type="match status" value="1"/>
</dbReference>
<accession>H2XXT6</accession>
<organism evidence="3 4">
    <name type="scientific">Ciona intestinalis</name>
    <name type="common">Transparent sea squirt</name>
    <name type="synonym">Ascidia intestinalis</name>
    <dbReference type="NCBI Taxonomy" id="7719"/>
    <lineage>
        <taxon>Eukaryota</taxon>
        <taxon>Metazoa</taxon>
        <taxon>Chordata</taxon>
        <taxon>Tunicata</taxon>
        <taxon>Ascidiacea</taxon>
        <taxon>Phlebobranchia</taxon>
        <taxon>Cionidae</taxon>
        <taxon>Ciona</taxon>
    </lineage>
</organism>
<dbReference type="AlphaFoldDB" id="H2XXT6"/>
<proteinExistence type="inferred from homology"/>
<keyword evidence="2" id="KW-0812">Transmembrane</keyword>
<dbReference type="InterPro" id="IPR036259">
    <property type="entry name" value="MFS_trans_sf"/>
</dbReference>
<dbReference type="GeneTree" id="ENSGT00530000063359"/>
<name>H2XXT6_CIOIN</name>
<dbReference type="InParanoid" id="H2XXT6"/>
<keyword evidence="2" id="KW-1133">Transmembrane helix</keyword>
<reference evidence="4" key="1">
    <citation type="journal article" date="2002" name="Science">
        <title>The draft genome of Ciona intestinalis: insights into chordate and vertebrate origins.</title>
        <authorList>
            <person name="Dehal P."/>
            <person name="Satou Y."/>
            <person name="Campbell R.K."/>
            <person name="Chapman J."/>
            <person name="Degnan B."/>
            <person name="De Tomaso A."/>
            <person name="Davidson B."/>
            <person name="Di Gregorio A."/>
            <person name="Gelpke M."/>
            <person name="Goodstein D.M."/>
            <person name="Harafuji N."/>
            <person name="Hastings K.E."/>
            <person name="Ho I."/>
            <person name="Hotta K."/>
            <person name="Huang W."/>
            <person name="Kawashima T."/>
            <person name="Lemaire P."/>
            <person name="Martinez D."/>
            <person name="Meinertzhagen I.A."/>
            <person name="Necula S."/>
            <person name="Nonaka M."/>
            <person name="Putnam N."/>
            <person name="Rash S."/>
            <person name="Saiga H."/>
            <person name="Satake M."/>
            <person name="Terry A."/>
            <person name="Yamada L."/>
            <person name="Wang H.G."/>
            <person name="Awazu S."/>
            <person name="Azumi K."/>
            <person name="Boore J."/>
            <person name="Branno M."/>
            <person name="Chin-Bow S."/>
            <person name="DeSantis R."/>
            <person name="Doyle S."/>
            <person name="Francino P."/>
            <person name="Keys D.N."/>
            <person name="Haga S."/>
            <person name="Hayashi H."/>
            <person name="Hino K."/>
            <person name="Imai K.S."/>
            <person name="Inaba K."/>
            <person name="Kano S."/>
            <person name="Kobayashi K."/>
            <person name="Kobayashi M."/>
            <person name="Lee B.I."/>
            <person name="Makabe K.W."/>
            <person name="Manohar C."/>
            <person name="Matassi G."/>
            <person name="Medina M."/>
            <person name="Mochizuki Y."/>
            <person name="Mount S."/>
            <person name="Morishita T."/>
            <person name="Miura S."/>
            <person name="Nakayama A."/>
            <person name="Nishizaka S."/>
            <person name="Nomoto H."/>
            <person name="Ohta F."/>
            <person name="Oishi K."/>
            <person name="Rigoutsos I."/>
            <person name="Sano M."/>
            <person name="Sasaki A."/>
            <person name="Sasakura Y."/>
            <person name="Shoguchi E."/>
            <person name="Shin-i T."/>
            <person name="Spagnuolo A."/>
            <person name="Stainier D."/>
            <person name="Suzuki M.M."/>
            <person name="Tassy O."/>
            <person name="Takatori N."/>
            <person name="Tokuoka M."/>
            <person name="Yagi K."/>
            <person name="Yoshizaki F."/>
            <person name="Wada S."/>
            <person name="Zhang C."/>
            <person name="Hyatt P.D."/>
            <person name="Larimer F."/>
            <person name="Detter C."/>
            <person name="Doggett N."/>
            <person name="Glavina T."/>
            <person name="Hawkins T."/>
            <person name="Richardson P."/>
            <person name="Lucas S."/>
            <person name="Kohara Y."/>
            <person name="Levine M."/>
            <person name="Satoh N."/>
            <person name="Rokhsar D.S."/>
        </authorList>
    </citation>
    <scope>NUCLEOTIDE SEQUENCE [LARGE SCALE GENOMIC DNA]</scope>
</reference>
<evidence type="ECO:0000313" key="3">
    <source>
        <dbReference type="Ensembl" id="ENSCINP00000034470.1"/>
    </source>
</evidence>
<dbReference type="Proteomes" id="UP000008144">
    <property type="component" value="Unassembled WGS sequence"/>
</dbReference>
<dbReference type="InterPro" id="IPR011701">
    <property type="entry name" value="MFS"/>
</dbReference>
<evidence type="ECO:0008006" key="5">
    <source>
        <dbReference type="Google" id="ProtNLM"/>
    </source>
</evidence>
<feature type="transmembrane region" description="Helical" evidence="2">
    <location>
        <begin position="27"/>
        <end position="44"/>
    </location>
</feature>
<dbReference type="SUPFAM" id="SSF103473">
    <property type="entry name" value="MFS general substrate transporter"/>
    <property type="match status" value="1"/>
</dbReference>
<sequence>MEISNNSVKLKTSVITTLKLCVHPKHILISLLTIYNGMTLAFIMTELTRAYASCFFGLDKVSLCSMIFGAADAFSAVITGKLVAKIGRNILFLVAFLIDVVCYVLCLLELPNEHNQWLVYFLFFCLGASDGVWQPLIMAMYGEYFPKQTIIACNLWNVVINVGYTFQFAISTSLCVHSKIYIQLGVLVVGLVGYYASQLLYYKGSK</sequence>
<comment type="similarity">
    <text evidence="1">Belongs to the unc-93 family.</text>
</comment>
<keyword evidence="2" id="KW-0472">Membrane</keyword>
<dbReference type="OMA" id="AEYTQSF"/>
<protein>
    <recommendedName>
        <fullName evidence="5">Major facilitator superfamily (MFS) profile domain-containing protein</fullName>
    </recommendedName>
</protein>
<dbReference type="GO" id="GO:0022857">
    <property type="term" value="F:transmembrane transporter activity"/>
    <property type="evidence" value="ECO:0007669"/>
    <property type="project" value="InterPro"/>
</dbReference>
<evidence type="ECO:0000256" key="1">
    <source>
        <dbReference type="ARBA" id="ARBA00009172"/>
    </source>
</evidence>
<dbReference type="Ensembl" id="ENSCINT00000037304.1">
    <property type="protein sequence ID" value="ENSCINP00000034470.1"/>
    <property type="gene ID" value="ENSCING00000019600.1"/>
</dbReference>
<evidence type="ECO:0000256" key="2">
    <source>
        <dbReference type="SAM" id="Phobius"/>
    </source>
</evidence>
<feature type="transmembrane region" description="Helical" evidence="2">
    <location>
        <begin position="90"/>
        <end position="111"/>
    </location>
</feature>
<feature type="transmembrane region" description="Helical" evidence="2">
    <location>
        <begin position="117"/>
        <end position="141"/>
    </location>
</feature>
<dbReference type="PANTHER" id="PTHR19444">
    <property type="entry name" value="UNC-93 RELATED"/>
    <property type="match status" value="1"/>
</dbReference>
<dbReference type="Gene3D" id="1.20.1250.20">
    <property type="entry name" value="MFS general substrate transporter like domains"/>
    <property type="match status" value="1"/>
</dbReference>
<reference evidence="3" key="2">
    <citation type="submission" date="2025-08" db="UniProtKB">
        <authorList>
            <consortium name="Ensembl"/>
        </authorList>
    </citation>
    <scope>IDENTIFICATION</scope>
</reference>
<dbReference type="PANTHER" id="PTHR19444:SF13">
    <property type="entry name" value="PROTEIN UNC-93 HOMOLOG A"/>
    <property type="match status" value="1"/>
</dbReference>
<dbReference type="HOGENOM" id="CLU_108648_0_0_1"/>
<evidence type="ECO:0000313" key="4">
    <source>
        <dbReference type="Proteomes" id="UP000008144"/>
    </source>
</evidence>
<reference evidence="3" key="3">
    <citation type="submission" date="2025-09" db="UniProtKB">
        <authorList>
            <consortium name="Ensembl"/>
        </authorList>
    </citation>
    <scope>IDENTIFICATION</scope>
</reference>